<dbReference type="PANTHER" id="PTHR30404">
    <property type="entry name" value="N-ACETYLMURAMOYL-L-ALANINE AMIDASE"/>
    <property type="match status" value="1"/>
</dbReference>
<organism evidence="3">
    <name type="scientific">hydrocarbon metagenome</name>
    <dbReference type="NCBI Taxonomy" id="938273"/>
    <lineage>
        <taxon>unclassified sequences</taxon>
        <taxon>metagenomes</taxon>
        <taxon>ecological metagenomes</taxon>
    </lineage>
</organism>
<dbReference type="SMART" id="SM00646">
    <property type="entry name" value="Ami_3"/>
    <property type="match status" value="1"/>
</dbReference>
<dbReference type="SUPFAM" id="SSF53187">
    <property type="entry name" value="Zn-dependent exopeptidases"/>
    <property type="match status" value="1"/>
</dbReference>
<dbReference type="GO" id="GO:0030288">
    <property type="term" value="C:outer membrane-bounded periplasmic space"/>
    <property type="evidence" value="ECO:0007669"/>
    <property type="project" value="TreeGrafter"/>
</dbReference>
<dbReference type="EMBL" id="LNQE01000889">
    <property type="protein sequence ID" value="KUG23731.1"/>
    <property type="molecule type" value="Genomic_DNA"/>
</dbReference>
<dbReference type="GO" id="GO:0009253">
    <property type="term" value="P:peptidoglycan catabolic process"/>
    <property type="evidence" value="ECO:0007669"/>
    <property type="project" value="InterPro"/>
</dbReference>
<evidence type="ECO:0000313" key="3">
    <source>
        <dbReference type="EMBL" id="KUG23731.1"/>
    </source>
</evidence>
<evidence type="ECO:0000259" key="2">
    <source>
        <dbReference type="SMART" id="SM00646"/>
    </source>
</evidence>
<protein>
    <submittedName>
        <fullName evidence="3">N-acetylmuramoyl-l-alanine amidase</fullName>
        <ecNumber evidence="3">3.5.1.28</ecNumber>
    </submittedName>
</protein>
<dbReference type="GO" id="GO:0008745">
    <property type="term" value="F:N-acetylmuramoyl-L-alanine amidase activity"/>
    <property type="evidence" value="ECO:0007669"/>
    <property type="project" value="UniProtKB-EC"/>
</dbReference>
<dbReference type="PANTHER" id="PTHR30404:SF0">
    <property type="entry name" value="N-ACETYLMURAMOYL-L-ALANINE AMIDASE AMIC"/>
    <property type="match status" value="1"/>
</dbReference>
<name>A0A0W8FTW6_9ZZZZ</name>
<dbReference type="EC" id="3.5.1.28" evidence="3"/>
<accession>A0A0W8FTW6</accession>
<proteinExistence type="predicted"/>
<feature type="domain" description="MurNAc-LAA" evidence="2">
    <location>
        <begin position="94"/>
        <end position="226"/>
    </location>
</feature>
<dbReference type="CDD" id="cd02696">
    <property type="entry name" value="MurNAc-LAA"/>
    <property type="match status" value="1"/>
</dbReference>
<dbReference type="InterPro" id="IPR050695">
    <property type="entry name" value="N-acetylmuramoyl_amidase_3"/>
</dbReference>
<gene>
    <name evidence="3" type="ORF">ASZ90_006457</name>
</gene>
<dbReference type="AlphaFoldDB" id="A0A0W8FTW6"/>
<keyword evidence="1 3" id="KW-0378">Hydrolase</keyword>
<dbReference type="InterPro" id="IPR002508">
    <property type="entry name" value="MurNAc-LAA_cat"/>
</dbReference>
<comment type="caution">
    <text evidence="3">The sequence shown here is derived from an EMBL/GenBank/DDBJ whole genome shotgun (WGS) entry which is preliminary data.</text>
</comment>
<dbReference type="Gene3D" id="3.40.630.40">
    <property type="entry name" value="Zn-dependent exopeptidases"/>
    <property type="match status" value="1"/>
</dbReference>
<reference evidence="3" key="1">
    <citation type="journal article" date="2015" name="Proc. Natl. Acad. Sci. U.S.A.">
        <title>Networks of energetic and metabolic interactions define dynamics in microbial communities.</title>
        <authorList>
            <person name="Embree M."/>
            <person name="Liu J.K."/>
            <person name="Al-Bassam M.M."/>
            <person name="Zengler K."/>
        </authorList>
    </citation>
    <scope>NUCLEOTIDE SEQUENCE</scope>
</reference>
<sequence>MLNKKRILITIGIIVSILIFASGQLFAAGKKKIILIDPAHGGKDQGVKLNNDVFEKDITLTVALLIKKALARENNVELYLTRESDEEVDLEDRRDIIKKIKPDFFLSLHVNGGFGKEASGFELYYPEFSEDAVKGKKAKKENVTQLRNKCQGDSLKMAKIIQENMNALFPRKGRGLRKADMPITDGLLVPAVSVEMGFATNPEDKKKLLAVKTQTEIAKALANSIKSFYR</sequence>
<dbReference type="Pfam" id="PF01520">
    <property type="entry name" value="Amidase_3"/>
    <property type="match status" value="1"/>
</dbReference>
<evidence type="ECO:0000256" key="1">
    <source>
        <dbReference type="ARBA" id="ARBA00022801"/>
    </source>
</evidence>